<dbReference type="AlphaFoldDB" id="A0A8X6K3P7"/>
<dbReference type="EMBL" id="BMAV01027803">
    <property type="protein sequence ID" value="GFS62385.1"/>
    <property type="molecule type" value="Genomic_DNA"/>
</dbReference>
<proteinExistence type="predicted"/>
<feature type="compositionally biased region" description="Low complexity" evidence="1">
    <location>
        <begin position="74"/>
        <end position="89"/>
    </location>
</feature>
<evidence type="ECO:0000313" key="2">
    <source>
        <dbReference type="EMBL" id="GFS62385.1"/>
    </source>
</evidence>
<feature type="region of interest" description="Disordered" evidence="1">
    <location>
        <begin position="69"/>
        <end position="129"/>
    </location>
</feature>
<gene>
    <name evidence="2" type="primary">AVEN_144644_1</name>
    <name evidence="2" type="ORF">TNIN_113071</name>
</gene>
<comment type="caution">
    <text evidence="2">The sequence shown here is derived from an EMBL/GenBank/DDBJ whole genome shotgun (WGS) entry which is preliminary data.</text>
</comment>
<evidence type="ECO:0000313" key="3">
    <source>
        <dbReference type="Proteomes" id="UP000886998"/>
    </source>
</evidence>
<feature type="region of interest" description="Disordered" evidence="1">
    <location>
        <begin position="1"/>
        <end position="23"/>
    </location>
</feature>
<dbReference type="Proteomes" id="UP000886998">
    <property type="component" value="Unassembled WGS sequence"/>
</dbReference>
<organism evidence="2 3">
    <name type="scientific">Trichonephila inaurata madagascariensis</name>
    <dbReference type="NCBI Taxonomy" id="2747483"/>
    <lineage>
        <taxon>Eukaryota</taxon>
        <taxon>Metazoa</taxon>
        <taxon>Ecdysozoa</taxon>
        <taxon>Arthropoda</taxon>
        <taxon>Chelicerata</taxon>
        <taxon>Arachnida</taxon>
        <taxon>Araneae</taxon>
        <taxon>Araneomorphae</taxon>
        <taxon>Entelegynae</taxon>
        <taxon>Araneoidea</taxon>
        <taxon>Nephilidae</taxon>
        <taxon>Trichonephila</taxon>
        <taxon>Trichonephila inaurata</taxon>
    </lineage>
</organism>
<feature type="region of interest" description="Disordered" evidence="1">
    <location>
        <begin position="253"/>
        <end position="284"/>
    </location>
</feature>
<name>A0A8X6K3P7_9ARAC</name>
<keyword evidence="3" id="KW-1185">Reference proteome</keyword>
<sequence length="284" mass="32230">MSRTKCDSSINSNPWCQDDYRNGSQFRGKQMSSMFSTACDGSWDKDQKFSPTATESKLKKYSLVIVLPSGNSDQNTESETSNSQSNMTNVQMDSGIGSMSPSPPKTPTPDYDSLEDSYEEAHSPTQGIPIPKKVHFSIVDDGDYTLVHSPRSSKSSWRDLLVHDPLDCNDHLSYCYRQDWVNGETKSKSRSKGISKHQYLSTTILNDLEQISERSSRSDVKRRSGTKLVRRASSLDRFAELRYSYRYHDRIPLLCDPDPLKTPSPSYGKRKSNRKSRIPKTSER</sequence>
<protein>
    <submittedName>
        <fullName evidence="2">Uncharacterized protein</fullName>
    </submittedName>
</protein>
<reference evidence="2" key="1">
    <citation type="submission" date="2020-08" db="EMBL/GenBank/DDBJ databases">
        <title>Multicomponent nature underlies the extraordinary mechanical properties of spider dragline silk.</title>
        <authorList>
            <person name="Kono N."/>
            <person name="Nakamura H."/>
            <person name="Mori M."/>
            <person name="Yoshida Y."/>
            <person name="Ohtoshi R."/>
            <person name="Malay A.D."/>
            <person name="Moran D.A.P."/>
            <person name="Tomita M."/>
            <person name="Numata K."/>
            <person name="Arakawa K."/>
        </authorList>
    </citation>
    <scope>NUCLEOTIDE SEQUENCE</scope>
</reference>
<feature type="compositionally biased region" description="Basic residues" evidence="1">
    <location>
        <begin position="268"/>
        <end position="278"/>
    </location>
</feature>
<accession>A0A8X6K3P7</accession>
<evidence type="ECO:0000256" key="1">
    <source>
        <dbReference type="SAM" id="MobiDB-lite"/>
    </source>
</evidence>
<dbReference type="OrthoDB" id="6428833at2759"/>